<reference evidence="2 3" key="1">
    <citation type="submission" date="2023-07" db="EMBL/GenBank/DDBJ databases">
        <title>Genomic Encyclopedia of Type Strains, Phase IV (KMG-IV): sequencing the most valuable type-strain genomes for metagenomic binning, comparative biology and taxonomic classification.</title>
        <authorList>
            <person name="Goeker M."/>
        </authorList>
    </citation>
    <scope>NUCLEOTIDE SEQUENCE [LARGE SCALE GENOMIC DNA]</scope>
    <source>
        <strain evidence="2 3">DSM 29005</strain>
    </source>
</reference>
<comment type="caution">
    <text evidence="2">The sequence shown here is derived from an EMBL/GenBank/DDBJ whole genome shotgun (WGS) entry which is preliminary data.</text>
</comment>
<feature type="region of interest" description="Disordered" evidence="1">
    <location>
        <begin position="1"/>
        <end position="20"/>
    </location>
</feature>
<dbReference type="EMBL" id="JAUSUD010000034">
    <property type="protein sequence ID" value="MDQ0233268.1"/>
    <property type="molecule type" value="Genomic_DNA"/>
</dbReference>
<protein>
    <submittedName>
        <fullName evidence="2">Transposase/invertase (TIGR01784 family)</fullName>
    </submittedName>
</protein>
<keyword evidence="3" id="KW-1185">Reference proteome</keyword>
<dbReference type="RefSeq" id="WP_307346346.1">
    <property type="nucleotide sequence ID" value="NZ_JAUSUD010000034.1"/>
</dbReference>
<feature type="compositionally biased region" description="Basic and acidic residues" evidence="1">
    <location>
        <begin position="9"/>
        <end position="20"/>
    </location>
</feature>
<evidence type="ECO:0000313" key="2">
    <source>
        <dbReference type="EMBL" id="MDQ0233268.1"/>
    </source>
</evidence>
<name>A0ABT9ZP24_9BACI</name>
<sequence length="69" mass="8186">MKYTNPWYEKGREQGREEGRIEGMKESIKVVKRIEQINIARKMIEANLEIEQISKFTGLSIEEIKEIMD</sequence>
<dbReference type="Proteomes" id="UP001234495">
    <property type="component" value="Unassembled WGS sequence"/>
</dbReference>
<evidence type="ECO:0000313" key="3">
    <source>
        <dbReference type="Proteomes" id="UP001234495"/>
    </source>
</evidence>
<organism evidence="2 3">
    <name type="scientific">Metabacillus malikii</name>
    <dbReference type="NCBI Taxonomy" id="1504265"/>
    <lineage>
        <taxon>Bacteria</taxon>
        <taxon>Bacillati</taxon>
        <taxon>Bacillota</taxon>
        <taxon>Bacilli</taxon>
        <taxon>Bacillales</taxon>
        <taxon>Bacillaceae</taxon>
        <taxon>Metabacillus</taxon>
    </lineage>
</organism>
<proteinExistence type="predicted"/>
<evidence type="ECO:0000256" key="1">
    <source>
        <dbReference type="SAM" id="MobiDB-lite"/>
    </source>
</evidence>
<gene>
    <name evidence="2" type="ORF">J2S19_004610</name>
</gene>
<accession>A0ABT9ZP24</accession>